<proteinExistence type="inferred from homology"/>
<organism evidence="13 14">
    <name type="scientific">Hondaea fermentalgiana</name>
    <dbReference type="NCBI Taxonomy" id="2315210"/>
    <lineage>
        <taxon>Eukaryota</taxon>
        <taxon>Sar</taxon>
        <taxon>Stramenopiles</taxon>
        <taxon>Bigyra</taxon>
        <taxon>Labyrinthulomycetes</taxon>
        <taxon>Thraustochytrida</taxon>
        <taxon>Thraustochytriidae</taxon>
        <taxon>Hondaea</taxon>
    </lineage>
</organism>
<comment type="similarity">
    <text evidence="6">Belongs to the acetyltransferase family. NAA60 subfamily.</text>
</comment>
<dbReference type="GO" id="GO:0000139">
    <property type="term" value="C:Golgi membrane"/>
    <property type="evidence" value="ECO:0007669"/>
    <property type="project" value="TreeGrafter"/>
</dbReference>
<dbReference type="PANTHER" id="PTHR14744">
    <property type="entry name" value="N-ALPHA-ACETYLTRANSFERASE 60"/>
    <property type="match status" value="1"/>
</dbReference>
<keyword evidence="4" id="KW-0156">Chromatin regulator</keyword>
<feature type="domain" description="N-acetyltransferase" evidence="12">
    <location>
        <begin position="210"/>
        <end position="370"/>
    </location>
</feature>
<evidence type="ECO:0000256" key="1">
    <source>
        <dbReference type="ARBA" id="ARBA00013184"/>
    </source>
</evidence>
<dbReference type="SUPFAM" id="SSF55729">
    <property type="entry name" value="Acyl-CoA N-acyltransferases (Nat)"/>
    <property type="match status" value="1"/>
</dbReference>
<dbReference type="Pfam" id="PF00583">
    <property type="entry name" value="Acetyltransf_1"/>
    <property type="match status" value="1"/>
</dbReference>
<dbReference type="GO" id="GO:0120518">
    <property type="term" value="F:protein N-terminal-methionine acetyltransferase activity"/>
    <property type="evidence" value="ECO:0007669"/>
    <property type="project" value="UniProtKB-EC"/>
</dbReference>
<gene>
    <name evidence="13" type="ORF">FCC1311_011802</name>
</gene>
<feature type="region of interest" description="Disordered" evidence="11">
    <location>
        <begin position="169"/>
        <end position="223"/>
    </location>
</feature>
<evidence type="ECO:0000256" key="5">
    <source>
        <dbReference type="ARBA" id="ARBA00023315"/>
    </source>
</evidence>
<dbReference type="InterPro" id="IPR000182">
    <property type="entry name" value="GNAT_dom"/>
</dbReference>
<evidence type="ECO:0000313" key="13">
    <source>
        <dbReference type="EMBL" id="GBG24963.1"/>
    </source>
</evidence>
<accession>A0A2R5G902</accession>
<dbReference type="InParanoid" id="A0A2R5G902"/>
<evidence type="ECO:0000259" key="12">
    <source>
        <dbReference type="PROSITE" id="PS51186"/>
    </source>
</evidence>
<keyword evidence="2 13" id="KW-0808">Transferase</keyword>
<keyword evidence="3" id="KW-0159">Chromosome partition</keyword>
<sequence length="400" mass="44137">MATTLAGRDEDAVGGDRALEIRVEADALERGNTDPVHATGLVEASDHADLGTQIVAAGTDALAPCTAAAGARRPRPASWGDYEHAKGTSQDIHAPTYAELAEGDVGVLRRLHEMCFPVKYNDKFYMDLGKRTYQEKPLITRVAHKQRPKRFDLPSLHAQGQHHLLQDHQYRDGNNCSSSLGPSNAVASSSEPRSSNLSSSSSSSSTYSSSTTTTTTTTSGPMMDEIGVECVIPDAHLRWPRTDNDQEMETILLGGISAQLRSLNENDIEQPRLSAASKQMGYYLGCYVLTIATHPYCRRSGVGSKLLNYVIETAASNPACGVVYLHVITYNEAALRFYERHGFRRVETLTDFYRIDGRSYDAYLYAKFLGEAKPDTSPKTLWAAFVQHVSNFFSTFWHER</sequence>
<dbReference type="Proteomes" id="UP000241890">
    <property type="component" value="Unassembled WGS sequence"/>
</dbReference>
<comment type="caution">
    <text evidence="13">The sequence shown here is derived from an EMBL/GenBank/DDBJ whole genome shotgun (WGS) entry which is preliminary data.</text>
</comment>
<dbReference type="EMBL" id="BEYU01000009">
    <property type="protein sequence ID" value="GBG24963.1"/>
    <property type="molecule type" value="Genomic_DNA"/>
</dbReference>
<reference evidence="13 14" key="1">
    <citation type="submission" date="2017-12" db="EMBL/GenBank/DDBJ databases">
        <title>Sequencing, de novo assembly and annotation of complete genome of a new Thraustochytrid species, strain FCC1311.</title>
        <authorList>
            <person name="Sedici K."/>
            <person name="Godart F."/>
            <person name="Aiese Cigliano R."/>
            <person name="Sanseverino W."/>
            <person name="Barakat M."/>
            <person name="Ortet P."/>
            <person name="Marechal E."/>
            <person name="Cagnac O."/>
            <person name="Amato A."/>
        </authorList>
    </citation>
    <scope>NUCLEOTIDE SEQUENCE [LARGE SCALE GENOMIC DNA]</scope>
</reference>
<comment type="catalytic activity">
    <reaction evidence="9">
        <text>L-lysyl-[protein] + acetyl-CoA = N(6)-acetyl-L-lysyl-[protein] + CoA + H(+)</text>
        <dbReference type="Rhea" id="RHEA:45948"/>
        <dbReference type="Rhea" id="RHEA-COMP:9752"/>
        <dbReference type="Rhea" id="RHEA-COMP:10731"/>
        <dbReference type="ChEBI" id="CHEBI:15378"/>
        <dbReference type="ChEBI" id="CHEBI:29969"/>
        <dbReference type="ChEBI" id="CHEBI:57287"/>
        <dbReference type="ChEBI" id="CHEBI:57288"/>
        <dbReference type="ChEBI" id="CHEBI:61930"/>
        <dbReference type="EC" id="2.3.1.48"/>
    </reaction>
</comment>
<evidence type="ECO:0000313" key="14">
    <source>
        <dbReference type="Proteomes" id="UP000241890"/>
    </source>
</evidence>
<dbReference type="Gene3D" id="3.40.630.30">
    <property type="match status" value="1"/>
</dbReference>
<dbReference type="EC" id="2.3.1.48" evidence="1"/>
<dbReference type="EC" id="2.3.1.259" evidence="7"/>
<evidence type="ECO:0000256" key="6">
    <source>
        <dbReference type="ARBA" id="ARBA00025774"/>
    </source>
</evidence>
<dbReference type="CDD" id="cd04301">
    <property type="entry name" value="NAT_SF"/>
    <property type="match status" value="1"/>
</dbReference>
<dbReference type="GO" id="GO:0004402">
    <property type="term" value="F:histone acetyltransferase activity"/>
    <property type="evidence" value="ECO:0007669"/>
    <property type="project" value="TreeGrafter"/>
</dbReference>
<dbReference type="OrthoDB" id="47374at2759"/>
<comment type="catalytic activity">
    <reaction evidence="10">
        <text>N-terminal L-methionyl-[transmembrane protein] + acetyl-CoA = N-terminal N(alpha)-acetyl-L-methionyl-[transmembrane protein] + CoA + H(+)</text>
        <dbReference type="Rhea" id="RHEA:50604"/>
        <dbReference type="Rhea" id="RHEA-COMP:12745"/>
        <dbReference type="Rhea" id="RHEA-COMP:12746"/>
        <dbReference type="ChEBI" id="CHEBI:15378"/>
        <dbReference type="ChEBI" id="CHEBI:57287"/>
        <dbReference type="ChEBI" id="CHEBI:57288"/>
        <dbReference type="ChEBI" id="CHEBI:64731"/>
        <dbReference type="ChEBI" id="CHEBI:133414"/>
        <dbReference type="EC" id="2.3.1.259"/>
    </reaction>
</comment>
<dbReference type="GO" id="GO:0007059">
    <property type="term" value="P:chromosome segregation"/>
    <property type="evidence" value="ECO:0007669"/>
    <property type="project" value="UniProtKB-KW"/>
</dbReference>
<evidence type="ECO:0000256" key="11">
    <source>
        <dbReference type="SAM" id="MobiDB-lite"/>
    </source>
</evidence>
<protein>
    <recommendedName>
        <fullName evidence="8">N-alpha-acetyltransferase 60</fullName>
        <ecNumber evidence="7">2.3.1.259</ecNumber>
        <ecNumber evidence="1">2.3.1.48</ecNumber>
    </recommendedName>
</protein>
<evidence type="ECO:0000256" key="8">
    <source>
        <dbReference type="ARBA" id="ARBA00026144"/>
    </source>
</evidence>
<evidence type="ECO:0000256" key="7">
    <source>
        <dbReference type="ARBA" id="ARBA00026111"/>
    </source>
</evidence>
<dbReference type="PANTHER" id="PTHR14744:SF15">
    <property type="entry name" value="N-ALPHA-ACETYLTRANSFERASE 60"/>
    <property type="match status" value="1"/>
</dbReference>
<dbReference type="InterPro" id="IPR045141">
    <property type="entry name" value="NAA60-like"/>
</dbReference>
<feature type="compositionally biased region" description="Polar residues" evidence="11">
    <location>
        <begin position="172"/>
        <end position="187"/>
    </location>
</feature>
<keyword evidence="14" id="KW-1185">Reference proteome</keyword>
<evidence type="ECO:0000256" key="9">
    <source>
        <dbReference type="ARBA" id="ARBA00048017"/>
    </source>
</evidence>
<name>A0A2R5G902_9STRA</name>
<evidence type="ECO:0000256" key="3">
    <source>
        <dbReference type="ARBA" id="ARBA00022829"/>
    </source>
</evidence>
<evidence type="ECO:0000256" key="4">
    <source>
        <dbReference type="ARBA" id="ARBA00022853"/>
    </source>
</evidence>
<dbReference type="InterPro" id="IPR016181">
    <property type="entry name" value="Acyl_CoA_acyltransferase"/>
</dbReference>
<feature type="compositionally biased region" description="Low complexity" evidence="11">
    <location>
        <begin position="188"/>
        <end position="219"/>
    </location>
</feature>
<evidence type="ECO:0000256" key="10">
    <source>
        <dbReference type="ARBA" id="ARBA00048848"/>
    </source>
</evidence>
<keyword evidence="5" id="KW-0012">Acyltransferase</keyword>
<evidence type="ECO:0000256" key="2">
    <source>
        <dbReference type="ARBA" id="ARBA00022679"/>
    </source>
</evidence>
<dbReference type="PROSITE" id="PS51186">
    <property type="entry name" value="GNAT"/>
    <property type="match status" value="1"/>
</dbReference>
<dbReference type="AlphaFoldDB" id="A0A2R5G902"/>